<sequence>MNGLRVTILSTIDVTNFLFDSGYEYVLTGKFNQDCIERFFGIIRMSGRCGNKPTVTSFLELFRLLTLYYPTKQILRGSNCDNEGKNVVLTTFSVWMKSRFNDMEEKMKQRKEHLRDVLLKGIERELCSLSVIDPLSQVTICDPNTKIDVLDSNDFIWTEIIYYICGYVVHCFRKKGRRKNSTFCKECLKTVDVSIEDLPLNFTAKMLTEIKKRGQLIFSSYSFFQLLCEVELAFLSLVKRDMVFVRDAFEATLTILAAKKLPFVGCPHQKSLMVSVIFQYLILRFRCFGEKKFIDIVEEKKTQSHARMKLKKLNKSVRK</sequence>
<evidence type="ECO:0000259" key="1">
    <source>
        <dbReference type="Pfam" id="PF21789"/>
    </source>
</evidence>
<dbReference type="Proteomes" id="UP000076858">
    <property type="component" value="Unassembled WGS sequence"/>
</dbReference>
<dbReference type="InterPro" id="IPR048367">
    <property type="entry name" value="TNP-like_RNaseH_C"/>
</dbReference>
<feature type="domain" description="Transposable element P transposase-like RNase H C-terminal" evidence="1">
    <location>
        <begin position="30"/>
        <end position="62"/>
    </location>
</feature>
<dbReference type="EMBL" id="LRGB01001843">
    <property type="protein sequence ID" value="KZS10336.1"/>
    <property type="molecule type" value="Genomic_DNA"/>
</dbReference>
<comment type="caution">
    <text evidence="2">The sequence shown here is derived from an EMBL/GenBank/DDBJ whole genome shotgun (WGS) entry which is preliminary data.</text>
</comment>
<protein>
    <recommendedName>
        <fullName evidence="1">Transposable element P transposase-like RNase H C-terminal domain-containing protein</fullName>
    </recommendedName>
</protein>
<evidence type="ECO:0000313" key="2">
    <source>
        <dbReference type="EMBL" id="KZS10336.1"/>
    </source>
</evidence>
<dbReference type="AlphaFoldDB" id="A0A164TC12"/>
<keyword evidence="3" id="KW-1185">Reference proteome</keyword>
<name>A0A164TC12_9CRUS</name>
<dbReference type="Pfam" id="PF21789">
    <property type="entry name" value="TNP-like_RNaseH_C"/>
    <property type="match status" value="1"/>
</dbReference>
<gene>
    <name evidence="2" type="ORF">APZ42_025223</name>
</gene>
<organism evidence="2 3">
    <name type="scientific">Daphnia magna</name>
    <dbReference type="NCBI Taxonomy" id="35525"/>
    <lineage>
        <taxon>Eukaryota</taxon>
        <taxon>Metazoa</taxon>
        <taxon>Ecdysozoa</taxon>
        <taxon>Arthropoda</taxon>
        <taxon>Crustacea</taxon>
        <taxon>Branchiopoda</taxon>
        <taxon>Diplostraca</taxon>
        <taxon>Cladocera</taxon>
        <taxon>Anomopoda</taxon>
        <taxon>Daphniidae</taxon>
        <taxon>Daphnia</taxon>
    </lineage>
</organism>
<reference evidence="2 3" key="1">
    <citation type="submission" date="2016-03" db="EMBL/GenBank/DDBJ databases">
        <title>EvidentialGene: Evidence-directed Construction of Genes on Genomes.</title>
        <authorList>
            <person name="Gilbert D.G."/>
            <person name="Choi J.-H."/>
            <person name="Mockaitis K."/>
            <person name="Colbourne J."/>
            <person name="Pfrender M."/>
        </authorList>
    </citation>
    <scope>NUCLEOTIDE SEQUENCE [LARGE SCALE GENOMIC DNA]</scope>
    <source>
        <strain evidence="2 3">Xinb3</strain>
        <tissue evidence="2">Complete organism</tissue>
    </source>
</reference>
<dbReference type="OrthoDB" id="7312725at2759"/>
<accession>A0A164TC12</accession>
<evidence type="ECO:0000313" key="3">
    <source>
        <dbReference type="Proteomes" id="UP000076858"/>
    </source>
</evidence>
<proteinExistence type="predicted"/>